<accession>A0ABN9VQU2</accession>
<dbReference type="EMBL" id="CAUYUJ010017560">
    <property type="protein sequence ID" value="CAK0875814.1"/>
    <property type="molecule type" value="Genomic_DNA"/>
</dbReference>
<feature type="non-terminal residue" evidence="1">
    <location>
        <position position="121"/>
    </location>
</feature>
<proteinExistence type="predicted"/>
<evidence type="ECO:0000313" key="2">
    <source>
        <dbReference type="Proteomes" id="UP001189429"/>
    </source>
</evidence>
<keyword evidence="2" id="KW-1185">Reference proteome</keyword>
<name>A0ABN9VQU2_9DINO</name>
<organism evidence="1 2">
    <name type="scientific">Prorocentrum cordatum</name>
    <dbReference type="NCBI Taxonomy" id="2364126"/>
    <lineage>
        <taxon>Eukaryota</taxon>
        <taxon>Sar</taxon>
        <taxon>Alveolata</taxon>
        <taxon>Dinophyceae</taxon>
        <taxon>Prorocentrales</taxon>
        <taxon>Prorocentraceae</taxon>
        <taxon>Prorocentrum</taxon>
    </lineage>
</organism>
<dbReference type="Proteomes" id="UP001189429">
    <property type="component" value="Unassembled WGS sequence"/>
</dbReference>
<protein>
    <submittedName>
        <fullName evidence="1">Uncharacterized protein</fullName>
    </submittedName>
</protein>
<gene>
    <name evidence="1" type="ORF">PCOR1329_LOCUS60384</name>
</gene>
<reference evidence="1" key="1">
    <citation type="submission" date="2023-10" db="EMBL/GenBank/DDBJ databases">
        <authorList>
            <person name="Chen Y."/>
            <person name="Shah S."/>
            <person name="Dougan E. K."/>
            <person name="Thang M."/>
            <person name="Chan C."/>
        </authorList>
    </citation>
    <scope>NUCLEOTIDE SEQUENCE [LARGE SCALE GENOMIC DNA]</scope>
</reference>
<sequence length="121" mass="13934">MLTVVFFKTLIEGSEAHCNPFGPQDTSCDELWKYCPSFRKEPLDEAKAMDEETAKNFEKAIGEIPQDLQALFERIPPLDKQFRPVLPSSEGAEEYEPLLILPEKAEEYFTFGWDKDANDNR</sequence>
<evidence type="ECO:0000313" key="1">
    <source>
        <dbReference type="EMBL" id="CAK0875814.1"/>
    </source>
</evidence>
<comment type="caution">
    <text evidence="1">The sequence shown here is derived from an EMBL/GenBank/DDBJ whole genome shotgun (WGS) entry which is preliminary data.</text>
</comment>